<gene>
    <name evidence="2" type="ORF">P7K49_027231</name>
</gene>
<organism evidence="2 3">
    <name type="scientific">Saguinus oedipus</name>
    <name type="common">Cotton-top tamarin</name>
    <name type="synonym">Oedipomidas oedipus</name>
    <dbReference type="NCBI Taxonomy" id="9490"/>
    <lineage>
        <taxon>Eukaryota</taxon>
        <taxon>Metazoa</taxon>
        <taxon>Chordata</taxon>
        <taxon>Craniata</taxon>
        <taxon>Vertebrata</taxon>
        <taxon>Euteleostomi</taxon>
        <taxon>Mammalia</taxon>
        <taxon>Eutheria</taxon>
        <taxon>Euarchontoglires</taxon>
        <taxon>Primates</taxon>
        <taxon>Haplorrhini</taxon>
        <taxon>Platyrrhini</taxon>
        <taxon>Cebidae</taxon>
        <taxon>Callitrichinae</taxon>
        <taxon>Saguinus</taxon>
    </lineage>
</organism>
<comment type="caution">
    <text evidence="2">The sequence shown here is derived from an EMBL/GenBank/DDBJ whole genome shotgun (WGS) entry which is preliminary data.</text>
</comment>
<protein>
    <submittedName>
        <fullName evidence="2">Uncharacterized protein</fullName>
    </submittedName>
</protein>
<proteinExistence type="predicted"/>
<sequence>MNSHLQSPRRHPATGPSAFPGARAWAASSPTCRPVATGLICEHETSINISAYIDPAAFNDEFLADLFQHSRQQEKATAAEGPRAAAAAILTTRALPGLAAPWWPGKRTAPSPAMGGGRRLEPLYERVGAPALRPLVIKREPREEDEAKQPALAGLFRY</sequence>
<feature type="region of interest" description="Disordered" evidence="1">
    <location>
        <begin position="1"/>
        <end position="24"/>
    </location>
</feature>
<name>A0ABQ9U8W6_SAGOE</name>
<evidence type="ECO:0000313" key="2">
    <source>
        <dbReference type="EMBL" id="KAK2093493.1"/>
    </source>
</evidence>
<evidence type="ECO:0000256" key="1">
    <source>
        <dbReference type="SAM" id="MobiDB-lite"/>
    </source>
</evidence>
<keyword evidence="3" id="KW-1185">Reference proteome</keyword>
<evidence type="ECO:0000313" key="3">
    <source>
        <dbReference type="Proteomes" id="UP001266305"/>
    </source>
</evidence>
<dbReference type="EMBL" id="JASSZA010000014">
    <property type="protein sequence ID" value="KAK2093493.1"/>
    <property type="molecule type" value="Genomic_DNA"/>
</dbReference>
<accession>A0ABQ9U8W6</accession>
<reference evidence="2 3" key="1">
    <citation type="submission" date="2023-05" db="EMBL/GenBank/DDBJ databases">
        <title>B98-5 Cell Line De Novo Hybrid Assembly: An Optical Mapping Approach.</title>
        <authorList>
            <person name="Kananen K."/>
            <person name="Auerbach J.A."/>
            <person name="Kautto E."/>
            <person name="Blachly J.S."/>
        </authorList>
    </citation>
    <scope>NUCLEOTIDE SEQUENCE [LARGE SCALE GENOMIC DNA]</scope>
    <source>
        <strain evidence="2">B95-8</strain>
        <tissue evidence="2">Cell line</tissue>
    </source>
</reference>
<dbReference type="Proteomes" id="UP001266305">
    <property type="component" value="Unassembled WGS sequence"/>
</dbReference>